<evidence type="ECO:0000313" key="1">
    <source>
        <dbReference type="EMBL" id="EJK56135.1"/>
    </source>
</evidence>
<protein>
    <submittedName>
        <fullName evidence="1">Uncharacterized protein</fullName>
    </submittedName>
</protein>
<sequence length="47" mass="5611">TLMRMALDVLRVNIPKLRHLILTYIEEQQEDIFKTSFNRSRKMGNCS</sequence>
<organism evidence="1 2">
    <name type="scientific">Thalassiosira oceanica</name>
    <name type="common">Marine diatom</name>
    <dbReference type="NCBI Taxonomy" id="159749"/>
    <lineage>
        <taxon>Eukaryota</taxon>
        <taxon>Sar</taxon>
        <taxon>Stramenopiles</taxon>
        <taxon>Ochrophyta</taxon>
        <taxon>Bacillariophyta</taxon>
        <taxon>Coscinodiscophyceae</taxon>
        <taxon>Thalassiosirophycidae</taxon>
        <taxon>Thalassiosirales</taxon>
        <taxon>Thalassiosiraceae</taxon>
        <taxon>Thalassiosira</taxon>
    </lineage>
</organism>
<accession>K0RT25</accession>
<dbReference type="EMBL" id="AGNL01032347">
    <property type="protein sequence ID" value="EJK56135.1"/>
    <property type="molecule type" value="Genomic_DNA"/>
</dbReference>
<gene>
    <name evidence="1" type="ORF">THAOC_24036</name>
</gene>
<dbReference type="AlphaFoldDB" id="K0RT25"/>
<proteinExistence type="predicted"/>
<dbReference type="Proteomes" id="UP000266841">
    <property type="component" value="Unassembled WGS sequence"/>
</dbReference>
<keyword evidence="2" id="KW-1185">Reference proteome</keyword>
<comment type="caution">
    <text evidence="1">The sequence shown here is derived from an EMBL/GenBank/DDBJ whole genome shotgun (WGS) entry which is preliminary data.</text>
</comment>
<name>K0RT25_THAOC</name>
<evidence type="ECO:0000313" key="2">
    <source>
        <dbReference type="Proteomes" id="UP000266841"/>
    </source>
</evidence>
<reference evidence="1 2" key="1">
    <citation type="journal article" date="2012" name="Genome Biol.">
        <title>Genome and low-iron response of an oceanic diatom adapted to chronic iron limitation.</title>
        <authorList>
            <person name="Lommer M."/>
            <person name="Specht M."/>
            <person name="Roy A.S."/>
            <person name="Kraemer L."/>
            <person name="Andreson R."/>
            <person name="Gutowska M.A."/>
            <person name="Wolf J."/>
            <person name="Bergner S.V."/>
            <person name="Schilhabel M.B."/>
            <person name="Klostermeier U.C."/>
            <person name="Beiko R.G."/>
            <person name="Rosenstiel P."/>
            <person name="Hippler M."/>
            <person name="Laroche J."/>
        </authorList>
    </citation>
    <scope>NUCLEOTIDE SEQUENCE [LARGE SCALE GENOMIC DNA]</scope>
    <source>
        <strain evidence="1 2">CCMP1005</strain>
    </source>
</reference>
<feature type="non-terminal residue" evidence="1">
    <location>
        <position position="1"/>
    </location>
</feature>